<feature type="compositionally biased region" description="Polar residues" evidence="10">
    <location>
        <begin position="79"/>
        <end position="90"/>
    </location>
</feature>
<dbReference type="CDD" id="cd00043">
    <property type="entry name" value="CYCLIN_SF"/>
    <property type="match status" value="1"/>
</dbReference>
<dbReference type="Proteomes" id="UP000268162">
    <property type="component" value="Unassembled WGS sequence"/>
</dbReference>
<keyword evidence="4 9" id="KW-0863">Zinc-finger</keyword>
<dbReference type="SUPFAM" id="SSF57783">
    <property type="entry name" value="Zinc beta-ribbon"/>
    <property type="match status" value="1"/>
</dbReference>
<keyword evidence="3" id="KW-0479">Metal-binding</keyword>
<keyword evidence="8" id="KW-0539">Nucleus</keyword>
<dbReference type="GO" id="GO:0006355">
    <property type="term" value="P:regulation of DNA-templated transcription"/>
    <property type="evidence" value="ECO:0007669"/>
    <property type="project" value="InterPro"/>
</dbReference>
<evidence type="ECO:0000256" key="6">
    <source>
        <dbReference type="ARBA" id="ARBA00023015"/>
    </source>
</evidence>
<keyword evidence="7" id="KW-0804">Transcription</keyword>
<reference evidence="14" key="1">
    <citation type="journal article" date="2018" name="Nat. Microbiol.">
        <title>Leveraging single-cell genomics to expand the fungal tree of life.</title>
        <authorList>
            <person name="Ahrendt S.R."/>
            <person name="Quandt C.A."/>
            <person name="Ciobanu D."/>
            <person name="Clum A."/>
            <person name="Salamov A."/>
            <person name="Andreopoulos B."/>
            <person name="Cheng J.F."/>
            <person name="Woyke T."/>
            <person name="Pelin A."/>
            <person name="Henrissat B."/>
            <person name="Reynolds N.K."/>
            <person name="Benny G.L."/>
            <person name="Smith M.E."/>
            <person name="James T.Y."/>
            <person name="Grigoriev I.V."/>
        </authorList>
    </citation>
    <scope>NUCLEOTIDE SEQUENCE [LARGE SCALE GENOMIC DNA]</scope>
    <source>
        <strain evidence="14">RSA 468</strain>
    </source>
</reference>
<gene>
    <name evidence="13" type="ORF">BJ085DRAFT_39425</name>
</gene>
<name>A0A4Q0A088_9FUNG</name>
<dbReference type="InterPro" id="IPR013137">
    <property type="entry name" value="Znf_TFIIB"/>
</dbReference>
<dbReference type="GO" id="GO:0000126">
    <property type="term" value="C:transcription factor TFIIIB complex"/>
    <property type="evidence" value="ECO:0007669"/>
    <property type="project" value="TreeGrafter"/>
</dbReference>
<protein>
    <recommendedName>
        <fullName evidence="15">TFIIB-type domain-containing protein</fullName>
    </recommendedName>
</protein>
<dbReference type="PROSITE" id="PS51134">
    <property type="entry name" value="ZF_TFIIB"/>
    <property type="match status" value="1"/>
</dbReference>
<feature type="domain" description="GATA-type" evidence="11">
    <location>
        <begin position="1"/>
        <end position="29"/>
    </location>
</feature>
<evidence type="ECO:0000256" key="10">
    <source>
        <dbReference type="SAM" id="MobiDB-lite"/>
    </source>
</evidence>
<dbReference type="STRING" id="215637.A0A4Q0A088"/>
<dbReference type="InterPro" id="IPR000679">
    <property type="entry name" value="Znf_GATA"/>
</dbReference>
<comment type="similarity">
    <text evidence="2">Belongs to the TFIIB family.</text>
</comment>
<dbReference type="Pfam" id="PF08271">
    <property type="entry name" value="Zn_Ribbon_TF"/>
    <property type="match status" value="1"/>
</dbReference>
<evidence type="ECO:0000256" key="4">
    <source>
        <dbReference type="ARBA" id="ARBA00022771"/>
    </source>
</evidence>
<proteinExistence type="inferred from homology"/>
<feature type="compositionally biased region" description="Polar residues" evidence="10">
    <location>
        <begin position="577"/>
        <end position="590"/>
    </location>
</feature>
<dbReference type="PANTHER" id="PTHR11618">
    <property type="entry name" value="TRANSCRIPTION INITIATION FACTOR IIB-RELATED"/>
    <property type="match status" value="1"/>
</dbReference>
<dbReference type="AlphaFoldDB" id="A0A4Q0A088"/>
<dbReference type="EMBL" id="ML002296">
    <property type="protein sequence ID" value="RKP39128.1"/>
    <property type="molecule type" value="Genomic_DNA"/>
</dbReference>
<dbReference type="GO" id="GO:0008270">
    <property type="term" value="F:zinc ion binding"/>
    <property type="evidence" value="ECO:0007669"/>
    <property type="project" value="UniProtKB-KW"/>
</dbReference>
<evidence type="ECO:0000256" key="3">
    <source>
        <dbReference type="ARBA" id="ARBA00022723"/>
    </source>
</evidence>
<evidence type="ECO:0000256" key="9">
    <source>
        <dbReference type="PROSITE-ProRule" id="PRU00469"/>
    </source>
</evidence>
<dbReference type="PROSITE" id="PS50114">
    <property type="entry name" value="GATA_ZN_FINGER_2"/>
    <property type="match status" value="1"/>
</dbReference>
<evidence type="ECO:0000259" key="12">
    <source>
        <dbReference type="PROSITE" id="PS51134"/>
    </source>
</evidence>
<dbReference type="SUPFAM" id="SSF47954">
    <property type="entry name" value="Cyclin-like"/>
    <property type="match status" value="1"/>
</dbReference>
<dbReference type="GO" id="GO:0097550">
    <property type="term" value="C:transcription preinitiation complex"/>
    <property type="evidence" value="ECO:0007669"/>
    <property type="project" value="TreeGrafter"/>
</dbReference>
<dbReference type="Gene3D" id="1.10.472.10">
    <property type="entry name" value="Cyclin-like"/>
    <property type="match status" value="1"/>
</dbReference>
<feature type="domain" description="TFIIB-type" evidence="12">
    <location>
        <begin position="1"/>
        <end position="32"/>
    </location>
</feature>
<keyword evidence="5" id="KW-0862">Zinc</keyword>
<evidence type="ECO:0000256" key="7">
    <source>
        <dbReference type="ARBA" id="ARBA00023163"/>
    </source>
</evidence>
<dbReference type="GO" id="GO:0070897">
    <property type="term" value="P:transcription preinitiation complex assembly"/>
    <property type="evidence" value="ECO:0007669"/>
    <property type="project" value="InterPro"/>
</dbReference>
<evidence type="ECO:0000259" key="11">
    <source>
        <dbReference type="PROSITE" id="PS50114"/>
    </source>
</evidence>
<keyword evidence="6" id="KW-0805">Transcription regulation</keyword>
<evidence type="ECO:0000256" key="2">
    <source>
        <dbReference type="ARBA" id="ARBA00010857"/>
    </source>
</evidence>
<dbReference type="InterPro" id="IPR036915">
    <property type="entry name" value="Cyclin-like_sf"/>
</dbReference>
<dbReference type="InterPro" id="IPR000812">
    <property type="entry name" value="TFIIB"/>
</dbReference>
<dbReference type="Gene3D" id="2.20.25.10">
    <property type="match status" value="1"/>
</dbReference>
<dbReference type="InterPro" id="IPR013150">
    <property type="entry name" value="TFIIB_cyclin"/>
</dbReference>
<feature type="region of interest" description="Disordered" evidence="10">
    <location>
        <begin position="71"/>
        <end position="97"/>
    </location>
</feature>
<dbReference type="Pfam" id="PF00382">
    <property type="entry name" value="TFIIB"/>
    <property type="match status" value="1"/>
</dbReference>
<evidence type="ECO:0000256" key="8">
    <source>
        <dbReference type="ARBA" id="ARBA00023242"/>
    </source>
</evidence>
<feature type="region of interest" description="Disordered" evidence="10">
    <location>
        <begin position="400"/>
        <end position="437"/>
    </location>
</feature>
<evidence type="ECO:0000313" key="13">
    <source>
        <dbReference type="EMBL" id="RKP39128.1"/>
    </source>
</evidence>
<dbReference type="PRINTS" id="PR00685">
    <property type="entry name" value="TIFACTORIIB"/>
</dbReference>
<evidence type="ECO:0000313" key="14">
    <source>
        <dbReference type="Proteomes" id="UP000268162"/>
    </source>
</evidence>
<evidence type="ECO:0000256" key="1">
    <source>
        <dbReference type="ARBA" id="ARBA00004123"/>
    </source>
</evidence>
<dbReference type="GO" id="GO:0001006">
    <property type="term" value="F:RNA polymerase III type 3 promoter sequence-specific DNA binding"/>
    <property type="evidence" value="ECO:0007669"/>
    <property type="project" value="TreeGrafter"/>
</dbReference>
<keyword evidence="14" id="KW-1185">Reference proteome</keyword>
<dbReference type="GO" id="GO:0017025">
    <property type="term" value="F:TBP-class protein binding"/>
    <property type="evidence" value="ECO:0007669"/>
    <property type="project" value="InterPro"/>
</dbReference>
<feature type="region of interest" description="Disordered" evidence="10">
    <location>
        <begin position="574"/>
        <end position="594"/>
    </location>
</feature>
<dbReference type="GO" id="GO:0000995">
    <property type="term" value="F:RNA polymerase III general transcription initiation factor activity"/>
    <property type="evidence" value="ECO:0007669"/>
    <property type="project" value="TreeGrafter"/>
</dbReference>
<sequence length="613" mass="67435">MHCPSCQAPSTYFIENPSEGSTVCTKCGLVVAQDRLEDSAYNPHWQRGSQVADVHLGFNIGQRLELTPVPPLNGEEQVTDASSSHPSTGKVTGKRAARRARAELHPYTVARRKAEIMRIMAYIKRIADCLNAPGLVDRCHFLFNLAVSSTDLRLGRAGEILAGACLLVAARENARPIPMENISSLVGVTRFELGRTLRKLQPLVPTQALTGDREFITQCIDSVYTHMGRLYQEISDADPTKTKPSSDQLFHSSHRARIIEVAHRLWDFVKAANATGGCRPSGWYGAITLMALEQYTHEHALTVSTPPGMTEAVPTGSPTNPIFIGEPGDIHGLREIVSQSVQMEKQSRITLSSRYGELQKLIHFYARYLPWAAGQLTTRQAYRFARDVAVHHQAISDKITSGIDPVEANSPEVDEQTDQPSSTSEPDADVSSSQSNIPPVKASAVFSRVFGPQISESLPSKKNLRYSQLAAVRQQLSQPDPTTSLDEEQIVLQRLILAGVPDSVLRTASREYLDSLVTTIATHLPPCQIGQDTYVYADQPDPDIPLWPLDQQVRDLLSGCPFCGGWHGYRVGRPHSENSPHSNETTTGDQTADGISEIEIDNYLKKTPSPLHN</sequence>
<feature type="compositionally biased region" description="Polar residues" evidence="10">
    <location>
        <begin position="418"/>
        <end position="437"/>
    </location>
</feature>
<organism evidence="13 14">
    <name type="scientific">Dimargaris cristalligena</name>
    <dbReference type="NCBI Taxonomy" id="215637"/>
    <lineage>
        <taxon>Eukaryota</taxon>
        <taxon>Fungi</taxon>
        <taxon>Fungi incertae sedis</taxon>
        <taxon>Zoopagomycota</taxon>
        <taxon>Kickxellomycotina</taxon>
        <taxon>Dimargaritomycetes</taxon>
        <taxon>Dimargaritales</taxon>
        <taxon>Dimargaritaceae</taxon>
        <taxon>Dimargaris</taxon>
    </lineage>
</organism>
<evidence type="ECO:0000256" key="5">
    <source>
        <dbReference type="ARBA" id="ARBA00022833"/>
    </source>
</evidence>
<dbReference type="GO" id="GO:0005634">
    <property type="term" value="C:nucleus"/>
    <property type="evidence" value="ECO:0007669"/>
    <property type="project" value="UniProtKB-SubCell"/>
</dbReference>
<comment type="subcellular location">
    <subcellularLocation>
        <location evidence="1">Nucleus</location>
    </subcellularLocation>
</comment>
<accession>A0A4Q0A088</accession>
<evidence type="ECO:0008006" key="15">
    <source>
        <dbReference type="Google" id="ProtNLM"/>
    </source>
</evidence>
<dbReference type="PANTHER" id="PTHR11618:SF4">
    <property type="entry name" value="TRANSCRIPTION FACTOR IIIB 90 KDA SUBUNIT"/>
    <property type="match status" value="1"/>
</dbReference>